<dbReference type="EMBL" id="JAECSB010000057">
    <property type="protein sequence ID" value="MBH5144254.1"/>
    <property type="molecule type" value="Genomic_DNA"/>
</dbReference>
<protein>
    <recommendedName>
        <fullName evidence="3">CobQ/CobB/MinD/ParA nucleotide binding domain-containing protein</fullName>
    </recommendedName>
</protein>
<comment type="caution">
    <text evidence="1">The sequence shown here is derived from an EMBL/GenBank/DDBJ whole genome shotgun (WGS) entry which is preliminary data.</text>
</comment>
<dbReference type="InterPro" id="IPR027417">
    <property type="entry name" value="P-loop_NTPase"/>
</dbReference>
<organism evidence="1 2">
    <name type="scientific">Rhodococcus erythropolis</name>
    <name type="common">Arthrobacter picolinophilus</name>
    <dbReference type="NCBI Taxonomy" id="1833"/>
    <lineage>
        <taxon>Bacteria</taxon>
        <taxon>Bacillati</taxon>
        <taxon>Actinomycetota</taxon>
        <taxon>Actinomycetes</taxon>
        <taxon>Mycobacteriales</taxon>
        <taxon>Nocardiaceae</taxon>
        <taxon>Rhodococcus</taxon>
        <taxon>Rhodococcus erythropolis group</taxon>
    </lineage>
</organism>
<accession>A0A8I1D814</accession>
<gene>
    <name evidence="1" type="ORF">I3517_16680</name>
</gene>
<dbReference type="Proteomes" id="UP000627573">
    <property type="component" value="Unassembled WGS sequence"/>
</dbReference>
<keyword evidence="2" id="KW-1185">Reference proteome</keyword>
<dbReference type="AlphaFoldDB" id="A0A8I1D814"/>
<dbReference type="SUPFAM" id="SSF52540">
    <property type="entry name" value="P-loop containing nucleoside triphosphate hydrolases"/>
    <property type="match status" value="1"/>
</dbReference>
<proteinExistence type="predicted"/>
<evidence type="ECO:0008006" key="3">
    <source>
        <dbReference type="Google" id="ProtNLM"/>
    </source>
</evidence>
<evidence type="ECO:0000313" key="1">
    <source>
        <dbReference type="EMBL" id="MBH5144254.1"/>
    </source>
</evidence>
<name>A0A8I1D814_RHOER</name>
<sequence>MNNVVPIRRAPKVAEPEKVSAMVVAGSGGASTTTTTFGLATALRLGTGKDVTAVDSTSDGGNLLDRSRFRAVNASRSIDVFGSHMAETSSGMLVVGRSPVSQGQDPALVDMLLETRDTARVYDVGTALRSQRLTPLITSGAALVVVAPARTEPLSRMREAMKWLMATYGAATLEDTIVVISHQMPRSPVNLEPIRAALTPQIAGFVEVPFDPVLARPGVIDHRELAASTLDAWTDALDVLGSLKAPATAKNSDQKGRMA</sequence>
<dbReference type="RefSeq" id="WP_149357567.1">
    <property type="nucleotide sequence ID" value="NZ_JAECSB010000057.1"/>
</dbReference>
<evidence type="ECO:0000313" key="2">
    <source>
        <dbReference type="Proteomes" id="UP000627573"/>
    </source>
</evidence>
<reference evidence="1 2" key="1">
    <citation type="submission" date="2020-12" db="EMBL/GenBank/DDBJ databases">
        <title>Draft genome sequence of furan degrading bacterial strain FUR100.</title>
        <authorList>
            <person name="Woiski C."/>
        </authorList>
    </citation>
    <scope>NUCLEOTIDE SEQUENCE [LARGE SCALE GENOMIC DNA]</scope>
    <source>
        <strain evidence="1 2">FUR100</strain>
    </source>
</reference>